<dbReference type="InterPro" id="IPR045864">
    <property type="entry name" value="aa-tRNA-synth_II/BPL/LPL"/>
</dbReference>
<dbReference type="InterPro" id="IPR004143">
    <property type="entry name" value="BPL_LPL_catalytic"/>
</dbReference>
<reference evidence="2 3" key="1">
    <citation type="submission" date="2016-10" db="EMBL/GenBank/DDBJ databases">
        <authorList>
            <person name="de Groot N.N."/>
        </authorList>
    </citation>
    <scope>NUCLEOTIDE SEQUENCE [LARGE SCALE GENOMIC DNA]</scope>
    <source>
        <strain evidence="2 3">NP_1H</strain>
    </source>
</reference>
<evidence type="ECO:0000313" key="2">
    <source>
        <dbReference type="EMBL" id="SDH67005.1"/>
    </source>
</evidence>
<dbReference type="AlphaFoldDB" id="A0A1G8EAQ9"/>
<proteinExistence type="predicted"/>
<dbReference type="STRING" id="335973.SAMN04488693_10240"/>
<evidence type="ECO:0000259" key="1">
    <source>
        <dbReference type="PROSITE" id="PS51733"/>
    </source>
</evidence>
<evidence type="ECO:0000313" key="3">
    <source>
        <dbReference type="Proteomes" id="UP000199258"/>
    </source>
</evidence>
<gene>
    <name evidence="2" type="ORF">SAMN04488693_10240</name>
</gene>
<feature type="domain" description="BPL/LPL catalytic" evidence="1">
    <location>
        <begin position="38"/>
        <end position="237"/>
    </location>
</feature>
<sequence>MVTDPWSQRRLQVLHESSSGAAADMERGLTLLRQAARGGLDPILRIYRPQPTVAFGQRDTRLPGFEVAAAAAREQGFEPLIRKAGGRAAAYHEGCLIVDHIEPHDDAVLGSRARFSILGGLLADALRRVGVDARMGEIPGEYCPGEFSVHGVGSTHSVKLVGTAQRVVSGGWLFSSVVVVERSAPIRRVLEATYAALELPWEPATAGAAEDLVPGVTVDAVRNAVVAAYEDAVVAPS</sequence>
<dbReference type="EMBL" id="FNDT01000002">
    <property type="protein sequence ID" value="SDH67005.1"/>
    <property type="molecule type" value="Genomic_DNA"/>
</dbReference>
<name>A0A1G8EAQ9_9MICC</name>
<organism evidence="2 3">
    <name type="scientific">Arthrobacter subterraneus</name>
    <dbReference type="NCBI Taxonomy" id="335973"/>
    <lineage>
        <taxon>Bacteria</taxon>
        <taxon>Bacillati</taxon>
        <taxon>Actinomycetota</taxon>
        <taxon>Actinomycetes</taxon>
        <taxon>Micrococcales</taxon>
        <taxon>Micrococcaceae</taxon>
        <taxon>Arthrobacter</taxon>
    </lineage>
</organism>
<accession>A0A1G8EAQ9</accession>
<protein>
    <recommendedName>
        <fullName evidence="1">BPL/LPL catalytic domain-containing protein</fullName>
    </recommendedName>
</protein>
<keyword evidence="3" id="KW-1185">Reference proteome</keyword>
<dbReference type="Gene3D" id="3.30.930.10">
    <property type="entry name" value="Bira Bifunctional Protein, Domain 2"/>
    <property type="match status" value="1"/>
</dbReference>
<dbReference type="Proteomes" id="UP000199258">
    <property type="component" value="Unassembled WGS sequence"/>
</dbReference>
<dbReference type="Pfam" id="PF21948">
    <property type="entry name" value="LplA-B_cat"/>
    <property type="match status" value="1"/>
</dbReference>
<dbReference type="SUPFAM" id="SSF55681">
    <property type="entry name" value="Class II aaRS and biotin synthetases"/>
    <property type="match status" value="1"/>
</dbReference>
<dbReference type="PROSITE" id="PS51733">
    <property type="entry name" value="BPL_LPL_CATALYTIC"/>
    <property type="match status" value="1"/>
</dbReference>